<comment type="caution">
    <text evidence="2">The sequence shown here is derived from an EMBL/GenBank/DDBJ whole genome shotgun (WGS) entry which is preliminary data.</text>
</comment>
<sequence>MAQHYRPSRDKMPEPSRDDVGRSRRRLPRPEGGSGLDGDFYRPDNRPLARKRRGTASPDRDSKRPIRRASPIDHSKGSKRQHQPSSHHTEDRVEVQLPFSARPLVKSDLEAFGSLFAYYLGVQKCKNAYEMDERELKGRWKRFVRRWNSNQLAEGWYDPDTFARIAKLEEEGWGEDGDEETRGDGRQSGAPPVSSDDDDDEHVNDEEEEKDDDDDDDDDDYGPSLPHNHKANPQRRVGAKIPTLQDLSVRDELIRESQEAERSVLRAARKADRKQQKERLEELAPRAEAGTHERRMEKRRETNDKMRQFRDKSPGDGVAEKDLMGGGDLVDEFRQMKARERRRKSERQVRREEMERAQREINEAKRRAWQLREEETVGMLRELARQRFG</sequence>
<feature type="compositionally biased region" description="Basic and acidic residues" evidence="1">
    <location>
        <begin position="248"/>
        <end position="323"/>
    </location>
</feature>
<keyword evidence="2" id="KW-0067">ATP-binding</keyword>
<evidence type="ECO:0000313" key="3">
    <source>
        <dbReference type="Proteomes" id="UP000562929"/>
    </source>
</evidence>
<feature type="compositionally biased region" description="Acidic residues" evidence="1">
    <location>
        <begin position="195"/>
        <end position="221"/>
    </location>
</feature>
<keyword evidence="2" id="KW-0547">Nucleotide-binding</keyword>
<protein>
    <submittedName>
        <fullName evidence="2">RNA helicase HEL117-like protein</fullName>
    </submittedName>
</protein>
<evidence type="ECO:0000313" key="2">
    <source>
        <dbReference type="EMBL" id="KAF4595593.1"/>
    </source>
</evidence>
<feature type="compositionally biased region" description="Basic and acidic residues" evidence="1">
    <location>
        <begin position="58"/>
        <end position="76"/>
    </location>
</feature>
<dbReference type="PANTHER" id="PTHR34117:SF1">
    <property type="entry name" value="STYLE CELL-CYCLE INHIBITOR 1"/>
    <property type="match status" value="1"/>
</dbReference>
<keyword evidence="2" id="KW-0347">Helicase</keyword>
<name>A0A8H4QDM8_9HYPO</name>
<feature type="compositionally biased region" description="Basic and acidic residues" evidence="1">
    <location>
        <begin position="7"/>
        <end position="22"/>
    </location>
</feature>
<gene>
    <name evidence="2" type="ORF">GQ602_001206</name>
</gene>
<dbReference type="OrthoDB" id="2139939at2759"/>
<dbReference type="GO" id="GO:0004386">
    <property type="term" value="F:helicase activity"/>
    <property type="evidence" value="ECO:0007669"/>
    <property type="project" value="UniProtKB-KW"/>
</dbReference>
<dbReference type="AlphaFoldDB" id="A0A8H4QDM8"/>
<organism evidence="2 3">
    <name type="scientific">Ophiocordyceps camponoti-floridani</name>
    <dbReference type="NCBI Taxonomy" id="2030778"/>
    <lineage>
        <taxon>Eukaryota</taxon>
        <taxon>Fungi</taxon>
        <taxon>Dikarya</taxon>
        <taxon>Ascomycota</taxon>
        <taxon>Pezizomycotina</taxon>
        <taxon>Sordariomycetes</taxon>
        <taxon>Hypocreomycetidae</taxon>
        <taxon>Hypocreales</taxon>
        <taxon>Ophiocordycipitaceae</taxon>
        <taxon>Ophiocordyceps</taxon>
    </lineage>
</organism>
<keyword evidence="2" id="KW-0378">Hydrolase</keyword>
<keyword evidence="3" id="KW-1185">Reference proteome</keyword>
<reference evidence="2 3" key="1">
    <citation type="journal article" date="2020" name="G3 (Bethesda)">
        <title>Genetic Underpinnings of Host Manipulation by Ophiocordyceps as Revealed by Comparative Transcriptomics.</title>
        <authorList>
            <person name="Will I."/>
            <person name="Das B."/>
            <person name="Trinh T."/>
            <person name="Brachmann A."/>
            <person name="Ohm R.A."/>
            <person name="de Bekker C."/>
        </authorList>
    </citation>
    <scope>NUCLEOTIDE SEQUENCE [LARGE SCALE GENOMIC DNA]</scope>
    <source>
        <strain evidence="2 3">EC05</strain>
    </source>
</reference>
<accession>A0A8H4QDM8</accession>
<feature type="region of interest" description="Disordered" evidence="1">
    <location>
        <begin position="171"/>
        <end position="353"/>
    </location>
</feature>
<dbReference type="PANTHER" id="PTHR34117">
    <property type="entry name" value="STYLE CELL-CYCLE INHIBITOR 1"/>
    <property type="match status" value="1"/>
</dbReference>
<dbReference type="InterPro" id="IPR044688">
    <property type="entry name" value="SCI-1-like"/>
</dbReference>
<feature type="region of interest" description="Disordered" evidence="1">
    <location>
        <begin position="1"/>
        <end position="94"/>
    </location>
</feature>
<proteinExistence type="predicted"/>
<dbReference type="Proteomes" id="UP000562929">
    <property type="component" value="Unassembled WGS sequence"/>
</dbReference>
<evidence type="ECO:0000256" key="1">
    <source>
        <dbReference type="SAM" id="MobiDB-lite"/>
    </source>
</evidence>
<dbReference type="EMBL" id="JAACLJ010000001">
    <property type="protein sequence ID" value="KAF4595593.1"/>
    <property type="molecule type" value="Genomic_DNA"/>
</dbReference>